<dbReference type="AlphaFoldDB" id="A0A6A4WBQ1"/>
<dbReference type="EMBL" id="VIIS01001273">
    <property type="protein sequence ID" value="KAF0300332.1"/>
    <property type="molecule type" value="Genomic_DNA"/>
</dbReference>
<feature type="compositionally biased region" description="Acidic residues" evidence="1">
    <location>
        <begin position="277"/>
        <end position="288"/>
    </location>
</feature>
<dbReference type="OrthoDB" id="10027016at2759"/>
<accession>A0A6A4WBQ1</accession>
<name>A0A6A4WBQ1_AMPAM</name>
<evidence type="ECO:0000256" key="1">
    <source>
        <dbReference type="SAM" id="MobiDB-lite"/>
    </source>
</evidence>
<comment type="caution">
    <text evidence="2">The sequence shown here is derived from an EMBL/GenBank/DDBJ whole genome shotgun (WGS) entry which is preliminary data.</text>
</comment>
<feature type="region of interest" description="Disordered" evidence="1">
    <location>
        <begin position="81"/>
        <end position="131"/>
    </location>
</feature>
<organism evidence="2 3">
    <name type="scientific">Amphibalanus amphitrite</name>
    <name type="common">Striped barnacle</name>
    <name type="synonym">Balanus amphitrite</name>
    <dbReference type="NCBI Taxonomy" id="1232801"/>
    <lineage>
        <taxon>Eukaryota</taxon>
        <taxon>Metazoa</taxon>
        <taxon>Ecdysozoa</taxon>
        <taxon>Arthropoda</taxon>
        <taxon>Crustacea</taxon>
        <taxon>Multicrustacea</taxon>
        <taxon>Cirripedia</taxon>
        <taxon>Thoracica</taxon>
        <taxon>Thoracicalcarea</taxon>
        <taxon>Balanomorpha</taxon>
        <taxon>Balanoidea</taxon>
        <taxon>Balanidae</taxon>
        <taxon>Amphibalaninae</taxon>
        <taxon>Amphibalanus</taxon>
    </lineage>
</organism>
<keyword evidence="3" id="KW-1185">Reference proteome</keyword>
<gene>
    <name evidence="2" type="ORF">FJT64_027167</name>
</gene>
<evidence type="ECO:0000313" key="3">
    <source>
        <dbReference type="Proteomes" id="UP000440578"/>
    </source>
</evidence>
<feature type="region of interest" description="Disordered" evidence="1">
    <location>
        <begin position="170"/>
        <end position="241"/>
    </location>
</feature>
<feature type="compositionally biased region" description="Low complexity" evidence="1">
    <location>
        <begin position="92"/>
        <end position="102"/>
    </location>
</feature>
<feature type="compositionally biased region" description="Low complexity" evidence="1">
    <location>
        <begin position="193"/>
        <end position="212"/>
    </location>
</feature>
<feature type="region of interest" description="Disordered" evidence="1">
    <location>
        <begin position="275"/>
        <end position="310"/>
    </location>
</feature>
<proteinExistence type="predicted"/>
<protein>
    <submittedName>
        <fullName evidence="2">Uncharacterized protein</fullName>
    </submittedName>
</protein>
<dbReference type="Proteomes" id="UP000440578">
    <property type="component" value="Unassembled WGS sequence"/>
</dbReference>
<sequence>METETEPEPEPEREPEPAAPMEVDDQPVDQGAVETPSVGLAAGDGAARVIVSADDAESGGTVTTLIQSSGDGARIQVVDGEFRMGDRSVDWPQPAEGAAPPQQDEEALSPPPSPVAGDEDESDAELSAHQIMDSLIGEVVRLQHEEAEREAERAAAAALDQSLEEALISLGSEASSADDEAVWSELPPERGAGDAAPPAADTGDTAVSVDEPGSGGGTGDGPAPAEGDAVDSAAAGRRLDDSEVLIDGCSIVQSGPQEPADGAAAAGRLELTLQEATEQELPDQEQETTEPHVSVVQVEPADGHTAAGEC</sequence>
<feature type="region of interest" description="Disordered" evidence="1">
    <location>
        <begin position="1"/>
        <end position="42"/>
    </location>
</feature>
<evidence type="ECO:0000313" key="2">
    <source>
        <dbReference type="EMBL" id="KAF0300332.1"/>
    </source>
</evidence>
<reference evidence="2 3" key="1">
    <citation type="submission" date="2019-07" db="EMBL/GenBank/DDBJ databases">
        <title>Draft genome assembly of a fouling barnacle, Amphibalanus amphitrite (Darwin, 1854): The first reference genome for Thecostraca.</title>
        <authorList>
            <person name="Kim W."/>
        </authorList>
    </citation>
    <scope>NUCLEOTIDE SEQUENCE [LARGE SCALE GENOMIC DNA]</scope>
    <source>
        <strain evidence="2">SNU_AA5</strain>
        <tissue evidence="2">Soma without cirri and trophi</tissue>
    </source>
</reference>